<dbReference type="GO" id="GO:0009360">
    <property type="term" value="C:DNA polymerase III complex"/>
    <property type="evidence" value="ECO:0007669"/>
    <property type="project" value="InterPro"/>
</dbReference>
<dbReference type="InterPro" id="IPR008921">
    <property type="entry name" value="DNA_pol3_clamp-load_cplx_C"/>
</dbReference>
<evidence type="ECO:0000256" key="4">
    <source>
        <dbReference type="ARBA" id="ARBA00022695"/>
    </source>
</evidence>
<evidence type="ECO:0000256" key="7">
    <source>
        <dbReference type="ARBA" id="ARBA00034754"/>
    </source>
</evidence>
<organism evidence="11 12">
    <name type="scientific">Candidatus Zambryskibacteria bacterium RIFCSPLOWO2_01_FULL_43_17</name>
    <dbReference type="NCBI Taxonomy" id="1802760"/>
    <lineage>
        <taxon>Bacteria</taxon>
        <taxon>Candidatus Zambryskiibacteriota</taxon>
    </lineage>
</organism>
<dbReference type="SUPFAM" id="SSF48019">
    <property type="entry name" value="post-AAA+ oligomerization domain-like"/>
    <property type="match status" value="1"/>
</dbReference>
<keyword evidence="3" id="KW-0808">Transferase</keyword>
<sequence>MIYLIYGSNFTRTREKMREILATQLKKDPDASYFRFEIDTWEPSRLEELIASKGLFQKKLVVILDNLLADKEVSKEILENIKSLAESENIFVFIESTLTKEVIKKMERVALKVQCFDDEEVAEKEEKFKIFTLADAFGAKDKKKLWILYQKALRSYIAHEQIHGILFWQVKAMLMSLQAKSAKESGLNPYVYSKSLRFAKNYTEDELKKLSTELVRTYHESRRGIIDFESALERFVLSI</sequence>
<reference evidence="11 12" key="1">
    <citation type="journal article" date="2016" name="Nat. Commun.">
        <title>Thousands of microbial genomes shed light on interconnected biogeochemical processes in an aquifer system.</title>
        <authorList>
            <person name="Anantharaman K."/>
            <person name="Brown C.T."/>
            <person name="Hug L.A."/>
            <person name="Sharon I."/>
            <person name="Castelle C.J."/>
            <person name="Probst A.J."/>
            <person name="Thomas B.C."/>
            <person name="Singh A."/>
            <person name="Wilkins M.J."/>
            <person name="Karaoz U."/>
            <person name="Brodie E.L."/>
            <person name="Williams K.H."/>
            <person name="Hubbard S.S."/>
            <person name="Banfield J.F."/>
        </authorList>
    </citation>
    <scope>NUCLEOTIDE SEQUENCE [LARGE SCALE GENOMIC DNA]</scope>
</reference>
<dbReference type="InterPro" id="IPR005790">
    <property type="entry name" value="DNA_polIII_delta"/>
</dbReference>
<dbReference type="GO" id="GO:0003677">
    <property type="term" value="F:DNA binding"/>
    <property type="evidence" value="ECO:0007669"/>
    <property type="project" value="InterPro"/>
</dbReference>
<keyword evidence="4" id="KW-0548">Nucleotidyltransferase</keyword>
<keyword evidence="6" id="KW-0239">DNA-directed DNA polymerase</keyword>
<dbReference type="EMBL" id="MHWD01000008">
    <property type="protein sequence ID" value="OHB04595.1"/>
    <property type="molecule type" value="Genomic_DNA"/>
</dbReference>
<dbReference type="Gene3D" id="1.20.272.10">
    <property type="match status" value="1"/>
</dbReference>
<evidence type="ECO:0000256" key="6">
    <source>
        <dbReference type="ARBA" id="ARBA00022932"/>
    </source>
</evidence>
<dbReference type="InterPro" id="IPR010372">
    <property type="entry name" value="DNA_pol3_delta_N"/>
</dbReference>
<evidence type="ECO:0000259" key="9">
    <source>
        <dbReference type="Pfam" id="PF06144"/>
    </source>
</evidence>
<dbReference type="PANTHER" id="PTHR34388">
    <property type="entry name" value="DNA POLYMERASE III SUBUNIT DELTA"/>
    <property type="match status" value="1"/>
</dbReference>
<dbReference type="InterPro" id="IPR027417">
    <property type="entry name" value="P-loop_NTPase"/>
</dbReference>
<name>A0A1G2U521_9BACT</name>
<accession>A0A1G2U521</accession>
<comment type="caution">
    <text evidence="11">The sequence shown here is derived from an EMBL/GenBank/DDBJ whole genome shotgun (WGS) entry which is preliminary data.</text>
</comment>
<evidence type="ECO:0000256" key="3">
    <source>
        <dbReference type="ARBA" id="ARBA00022679"/>
    </source>
</evidence>
<proteinExistence type="inferred from homology"/>
<dbReference type="AlphaFoldDB" id="A0A1G2U521"/>
<dbReference type="Proteomes" id="UP000179283">
    <property type="component" value="Unassembled WGS sequence"/>
</dbReference>
<feature type="domain" description="DNA polymerase III delta N-terminal" evidence="9">
    <location>
        <begin position="3"/>
        <end position="115"/>
    </location>
</feature>
<evidence type="ECO:0000313" key="12">
    <source>
        <dbReference type="Proteomes" id="UP000179283"/>
    </source>
</evidence>
<evidence type="ECO:0000256" key="1">
    <source>
        <dbReference type="ARBA" id="ARBA00012417"/>
    </source>
</evidence>
<evidence type="ECO:0000256" key="2">
    <source>
        <dbReference type="ARBA" id="ARBA00017703"/>
    </source>
</evidence>
<keyword evidence="5" id="KW-0235">DNA replication</keyword>
<protein>
    <recommendedName>
        <fullName evidence="2">DNA polymerase III subunit delta</fullName>
        <ecNumber evidence="1">2.7.7.7</ecNumber>
    </recommendedName>
</protein>
<evidence type="ECO:0000256" key="5">
    <source>
        <dbReference type="ARBA" id="ARBA00022705"/>
    </source>
</evidence>
<dbReference type="Gene3D" id="3.40.50.300">
    <property type="entry name" value="P-loop containing nucleotide triphosphate hydrolases"/>
    <property type="match status" value="1"/>
</dbReference>
<dbReference type="PANTHER" id="PTHR34388:SF1">
    <property type="entry name" value="DNA POLYMERASE III SUBUNIT DELTA"/>
    <property type="match status" value="1"/>
</dbReference>
<dbReference type="Pfam" id="PF06144">
    <property type="entry name" value="DNA_pol3_delta"/>
    <property type="match status" value="1"/>
</dbReference>
<dbReference type="GO" id="GO:0003887">
    <property type="term" value="F:DNA-directed DNA polymerase activity"/>
    <property type="evidence" value="ECO:0007669"/>
    <property type="project" value="UniProtKB-KW"/>
</dbReference>
<dbReference type="InterPro" id="IPR048466">
    <property type="entry name" value="DNA_pol3_delta-like_C"/>
</dbReference>
<evidence type="ECO:0000256" key="8">
    <source>
        <dbReference type="ARBA" id="ARBA00049244"/>
    </source>
</evidence>
<dbReference type="EC" id="2.7.7.7" evidence="1"/>
<evidence type="ECO:0000313" key="11">
    <source>
        <dbReference type="EMBL" id="OHB04595.1"/>
    </source>
</evidence>
<comment type="catalytic activity">
    <reaction evidence="8">
        <text>DNA(n) + a 2'-deoxyribonucleoside 5'-triphosphate = DNA(n+1) + diphosphate</text>
        <dbReference type="Rhea" id="RHEA:22508"/>
        <dbReference type="Rhea" id="RHEA-COMP:17339"/>
        <dbReference type="Rhea" id="RHEA-COMP:17340"/>
        <dbReference type="ChEBI" id="CHEBI:33019"/>
        <dbReference type="ChEBI" id="CHEBI:61560"/>
        <dbReference type="ChEBI" id="CHEBI:173112"/>
        <dbReference type="EC" id="2.7.7.7"/>
    </reaction>
</comment>
<dbReference type="GO" id="GO:0006261">
    <property type="term" value="P:DNA-templated DNA replication"/>
    <property type="evidence" value="ECO:0007669"/>
    <property type="project" value="TreeGrafter"/>
</dbReference>
<dbReference type="Pfam" id="PF21694">
    <property type="entry name" value="DNA_pol3_delta_C"/>
    <property type="match status" value="1"/>
</dbReference>
<comment type="similarity">
    <text evidence="7">Belongs to the DNA polymerase HolA subunit family.</text>
</comment>
<gene>
    <name evidence="11" type="ORF">A2920_01490</name>
</gene>
<feature type="domain" description="DNA polymerase III delta subunit-like C-terminal" evidence="10">
    <location>
        <begin position="129"/>
        <end position="238"/>
    </location>
</feature>
<evidence type="ECO:0000259" key="10">
    <source>
        <dbReference type="Pfam" id="PF21694"/>
    </source>
</evidence>